<dbReference type="Pfam" id="PF01103">
    <property type="entry name" value="Omp85"/>
    <property type="match status" value="1"/>
</dbReference>
<dbReference type="Gene3D" id="2.40.160.50">
    <property type="entry name" value="membrane protein fhac: a member of the omp85/tpsb transporter family"/>
    <property type="match status" value="1"/>
</dbReference>
<dbReference type="InterPro" id="IPR029052">
    <property type="entry name" value="Metallo-depent_PP-like"/>
</dbReference>
<accession>A0A4Q7V8Z4</accession>
<evidence type="ECO:0000313" key="5">
    <source>
        <dbReference type="Proteomes" id="UP000293562"/>
    </source>
</evidence>
<proteinExistence type="predicted"/>
<dbReference type="InterPro" id="IPR000184">
    <property type="entry name" value="Bac_surfAg_D15"/>
</dbReference>
<evidence type="ECO:0000259" key="3">
    <source>
        <dbReference type="Pfam" id="PF01103"/>
    </source>
</evidence>
<evidence type="ECO:0000313" key="4">
    <source>
        <dbReference type="EMBL" id="RZT91773.1"/>
    </source>
</evidence>
<protein>
    <submittedName>
        <fullName evidence="4">Surface antigen-like protein</fullName>
    </submittedName>
</protein>
<dbReference type="SUPFAM" id="SSF56300">
    <property type="entry name" value="Metallo-dependent phosphatases"/>
    <property type="match status" value="1"/>
</dbReference>
<keyword evidence="2" id="KW-0472">Membrane</keyword>
<dbReference type="GO" id="GO:0019867">
    <property type="term" value="C:outer membrane"/>
    <property type="evidence" value="ECO:0007669"/>
    <property type="project" value="InterPro"/>
</dbReference>
<feature type="domain" description="Bacterial surface antigen (D15)" evidence="3">
    <location>
        <begin position="923"/>
        <end position="1178"/>
    </location>
</feature>
<evidence type="ECO:0000256" key="1">
    <source>
        <dbReference type="ARBA" id="ARBA00004370"/>
    </source>
</evidence>
<sequence length="1203" mass="138097">MAKYIYYLFFSLVSLNVLGNTERPVLDSTQLMHSVYFVGDIGEGPLVEANMKMLSGQLSDSGKDGTLVVLGNVISKEYLNCDREDEEFESEDLNHFLDLVKDFDGEVVFIPGDQEWTLNKKNGWESLMNFENYVEDYLNKGDVFLPSGGCPGPIEIELSDDIVLLVVDSQWWLHFGEKPESECGFENTADFLIQLSDAFKRNENKKLILASHHPLYSGGKHAGNFPFPGPVELYRKFLGTPQDFASPYYKQMRYMAKKMLGKSPRLISVAAHDNSLQFKQIGDSYQVVSGSASQTSYVNEKKMDFALREVGFSKLNFYEDGRVILEFWAVGREGQKAPRLAFSRCLYQHISSSDNEILKRDQSIDFSDSTISIAASQVYNTTSQFKLNYLGHNYREEWRTPIKVPVFDIGKEKGGLKIIKRGGGQQTRSLRLEAKDGHQYVLRSVEKYTEKAIPQSLRKTLAAEIVQDGISESYPYAALVVPKMAEAAGVYHTQPKIVYVPDDPRFGIYQDGFKNELFLFEERASGDWSDSGLFGGSKEILSTDKLLKKRYKNSNIRIDEDAVLRARLFDIFLNDWDRHDDQWRWASFEEDDKTIVRPIPRDRDQVFFYTDGKLPWLMRRKWLIPKFQVFDSIVENVSGLGFNSRYFDRSFLSSKTKADWEYMANDLKFKLSDELIESAVSDLPTEVFAISGDILISKLKARRDLLPQMAMDFYSFLAKGVDVVGTNEKELYQANWQNDGSLNVNVFHLSKKDKKRDLIYARTFYPDQTDEVRLFGLKGKDQFKIQGKTEGKGVRLKLVGGKGKDQFDLQDTRRGLVSVYDKTKLHINKDAVYRNKTSNSAEVNVYNRKAFKYDIVSPMLNGNFVSDDGLILGAGVNYTSHAFKKEPFASKHKLLINYAFNYPSYQVKYLGELKSIFRNIDLEGSVNYNSPNFQGYYYGMGNDSENIQSDDNTYNRLRFERLSINPRLRFNFNTNHQIKAGVFFDQSRLQRTENRFVTDFSNLKYDLDPNKDFSTRKYLGINIDYIWDSRNSEVLPSRGIYWQSAFQVFKGLGRNDRDFDRVSSDMRLFFSFSPPARTVLAIRVGGAYNSDGYSLVHANRLGLKSNLRGFALDRFAGDGVFYQNTDIRFRLSQFRTYLLAGEFGILAFNDVGRVWSSGERSETLHHGYGGGLWLSPFKLMIITANYSCSKEDNLFSLEFKYMF</sequence>
<dbReference type="Proteomes" id="UP000293562">
    <property type="component" value="Unassembled WGS sequence"/>
</dbReference>
<organism evidence="4 5">
    <name type="scientific">Ancylomarina subtilis</name>
    <dbReference type="NCBI Taxonomy" id="1639035"/>
    <lineage>
        <taxon>Bacteria</taxon>
        <taxon>Pseudomonadati</taxon>
        <taxon>Bacteroidota</taxon>
        <taxon>Bacteroidia</taxon>
        <taxon>Marinilabiliales</taxon>
        <taxon>Marinifilaceae</taxon>
        <taxon>Ancylomarina</taxon>
    </lineage>
</organism>
<dbReference type="Gene3D" id="3.60.21.10">
    <property type="match status" value="1"/>
</dbReference>
<dbReference type="AlphaFoldDB" id="A0A4Q7V8Z4"/>
<gene>
    <name evidence="4" type="ORF">EV201_2986</name>
</gene>
<reference evidence="4 5" key="1">
    <citation type="submission" date="2019-02" db="EMBL/GenBank/DDBJ databases">
        <title>Genomic Encyclopedia of Type Strains, Phase IV (KMG-IV): sequencing the most valuable type-strain genomes for metagenomic binning, comparative biology and taxonomic classification.</title>
        <authorList>
            <person name="Goeker M."/>
        </authorList>
    </citation>
    <scope>NUCLEOTIDE SEQUENCE [LARGE SCALE GENOMIC DNA]</scope>
    <source>
        <strain evidence="4 5">DSM 28825</strain>
    </source>
</reference>
<comment type="subcellular location">
    <subcellularLocation>
        <location evidence="1">Membrane</location>
    </subcellularLocation>
</comment>
<evidence type="ECO:0000256" key="2">
    <source>
        <dbReference type="ARBA" id="ARBA00023136"/>
    </source>
</evidence>
<dbReference type="RefSeq" id="WP_130308350.1">
    <property type="nucleotide sequence ID" value="NZ_SHKN01000004.1"/>
</dbReference>
<name>A0A4Q7V8Z4_9BACT</name>
<dbReference type="EMBL" id="SHKN01000004">
    <property type="protein sequence ID" value="RZT91773.1"/>
    <property type="molecule type" value="Genomic_DNA"/>
</dbReference>
<dbReference type="OrthoDB" id="333971at2"/>
<comment type="caution">
    <text evidence="4">The sequence shown here is derived from an EMBL/GenBank/DDBJ whole genome shotgun (WGS) entry which is preliminary data.</text>
</comment>
<keyword evidence="5" id="KW-1185">Reference proteome</keyword>